<dbReference type="InterPro" id="IPR013860">
    <property type="entry name" value="AreA_GATA"/>
</dbReference>
<reference evidence="5" key="1">
    <citation type="journal article" date="2014" name="BMC Genomics">
        <title>The genome sequence of the biocontrol fungus Metarhizium anisopliae and comparative genomics of Metarhizium species.</title>
        <authorList>
            <person name="Pattemore J.A."/>
            <person name="Hane J.K."/>
            <person name="Williams A.H."/>
            <person name="Wilson B.A."/>
            <person name="Stodart B.J."/>
            <person name="Ash G.J."/>
        </authorList>
    </citation>
    <scope>NUCLEOTIDE SEQUENCE [LARGE SCALE GENOMIC DNA]</scope>
    <source>
        <strain evidence="5">BRIP 53293</strain>
    </source>
</reference>
<feature type="domain" description="DUF3295" evidence="3">
    <location>
        <begin position="289"/>
        <end position="611"/>
    </location>
</feature>
<evidence type="ECO:0000313" key="4">
    <source>
        <dbReference type="EMBL" id="KJK81917.1"/>
    </source>
</evidence>
<feature type="compositionally biased region" description="Polar residues" evidence="1">
    <location>
        <begin position="453"/>
        <end position="462"/>
    </location>
</feature>
<feature type="region of interest" description="Disordered" evidence="1">
    <location>
        <begin position="237"/>
        <end position="419"/>
    </location>
</feature>
<protein>
    <submittedName>
        <fullName evidence="4">Uncharacterized protein</fullName>
    </submittedName>
</protein>
<gene>
    <name evidence="4" type="ORF">H634G_03180</name>
</gene>
<evidence type="ECO:0000259" key="2">
    <source>
        <dbReference type="Pfam" id="PF08550"/>
    </source>
</evidence>
<feature type="compositionally biased region" description="Low complexity" evidence="1">
    <location>
        <begin position="320"/>
        <end position="329"/>
    </location>
</feature>
<feature type="domain" description="Nitrogen regulatory protein areA GATA-like" evidence="2">
    <location>
        <begin position="91"/>
        <end position="118"/>
    </location>
</feature>
<feature type="compositionally biased region" description="Acidic residues" evidence="1">
    <location>
        <begin position="385"/>
        <end position="412"/>
    </location>
</feature>
<feature type="compositionally biased region" description="Polar residues" evidence="1">
    <location>
        <begin position="469"/>
        <end position="481"/>
    </location>
</feature>
<feature type="compositionally biased region" description="Low complexity" evidence="1">
    <location>
        <begin position="278"/>
        <end position="288"/>
    </location>
</feature>
<dbReference type="STRING" id="1291518.A0A0D9P6L3"/>
<feature type="region of interest" description="Disordered" evidence="1">
    <location>
        <begin position="452"/>
        <end position="482"/>
    </location>
</feature>
<keyword evidence="5" id="KW-1185">Reference proteome</keyword>
<dbReference type="PANTHER" id="PTHR28014:SF1">
    <property type="entry name" value="NEGATIVE REGULATOR OF RAS-CAMP PATHWAY"/>
    <property type="match status" value="1"/>
</dbReference>
<evidence type="ECO:0000313" key="5">
    <source>
        <dbReference type="Proteomes" id="UP000054544"/>
    </source>
</evidence>
<feature type="domain" description="DUF3295" evidence="3">
    <location>
        <begin position="151"/>
        <end position="258"/>
    </location>
</feature>
<dbReference type="GO" id="GO:0005737">
    <property type="term" value="C:cytoplasm"/>
    <property type="evidence" value="ECO:0007669"/>
    <property type="project" value="TreeGrafter"/>
</dbReference>
<dbReference type="AlphaFoldDB" id="A0A0D9P6L3"/>
<evidence type="ECO:0000256" key="1">
    <source>
        <dbReference type="SAM" id="MobiDB-lite"/>
    </source>
</evidence>
<name>A0A0D9P6L3_METAN</name>
<dbReference type="GO" id="GO:0031930">
    <property type="term" value="P:mitochondria-nucleus signaling pathway"/>
    <property type="evidence" value="ECO:0007669"/>
    <property type="project" value="TreeGrafter"/>
</dbReference>
<feature type="compositionally biased region" description="Low complexity" evidence="1">
    <location>
        <begin position="246"/>
        <end position="263"/>
    </location>
</feature>
<dbReference type="GO" id="GO:0006808">
    <property type="term" value="P:regulation of nitrogen utilization"/>
    <property type="evidence" value="ECO:0007669"/>
    <property type="project" value="TreeGrafter"/>
</dbReference>
<dbReference type="Pfam" id="PF11702">
    <property type="entry name" value="DUF3295"/>
    <property type="match status" value="2"/>
</dbReference>
<feature type="compositionally biased region" description="Polar residues" evidence="1">
    <location>
        <begin position="358"/>
        <end position="384"/>
    </location>
</feature>
<dbReference type="GO" id="GO:0000122">
    <property type="term" value="P:negative regulation of transcription by RNA polymerase II"/>
    <property type="evidence" value="ECO:0007669"/>
    <property type="project" value="TreeGrafter"/>
</dbReference>
<accession>A0A0D9P6L3</accession>
<organism evidence="4 5">
    <name type="scientific">Metarhizium anisopliae BRIP 53293</name>
    <dbReference type="NCBI Taxonomy" id="1291518"/>
    <lineage>
        <taxon>Eukaryota</taxon>
        <taxon>Fungi</taxon>
        <taxon>Dikarya</taxon>
        <taxon>Ascomycota</taxon>
        <taxon>Pezizomycotina</taxon>
        <taxon>Sordariomycetes</taxon>
        <taxon>Hypocreomycetidae</taxon>
        <taxon>Hypocreales</taxon>
        <taxon>Clavicipitaceae</taxon>
        <taxon>Metarhizium</taxon>
    </lineage>
</organism>
<dbReference type="InterPro" id="IPR053043">
    <property type="entry name" value="Ras-cAMP_regulatory"/>
</dbReference>
<dbReference type="InterPro" id="IPR021711">
    <property type="entry name" value="DUF3295"/>
</dbReference>
<dbReference type="EMBL" id="KE384725">
    <property type="protein sequence ID" value="KJK81917.1"/>
    <property type="molecule type" value="Genomic_DNA"/>
</dbReference>
<dbReference type="Proteomes" id="UP000054544">
    <property type="component" value="Unassembled WGS sequence"/>
</dbReference>
<dbReference type="OrthoDB" id="5054775at2759"/>
<evidence type="ECO:0000259" key="3">
    <source>
        <dbReference type="Pfam" id="PF11702"/>
    </source>
</evidence>
<proteinExistence type="predicted"/>
<dbReference type="Pfam" id="PF08550">
    <property type="entry name" value="GATA_AreA"/>
    <property type="match status" value="1"/>
</dbReference>
<dbReference type="PANTHER" id="PTHR28014">
    <property type="entry name" value="NEGATIVE REGULATOR OF RAS-CAMP PATHWAY"/>
    <property type="match status" value="1"/>
</dbReference>
<sequence length="611" mass="66537">MRAELTRAYCLANSAVGDTTDENVSPSPGFTPASLAYHPPKQALLDPSLLAHDRASQMADMPYRLDTHVLTVDANVIHKVDTANPANLYSMWTVFSRCADSVEQGRRLENLSWRLWQREQLVENANKNTASAAFTTTTTPPKNVPSETRLQEVPQLSGSVESLADDETVDFTSVSAPLEIRPRIRRLDSSTTRRDRRISSDDFEKMIVSIVKDKAPLSAPSQTSPLMASTKQKLLVPPAPPALTRSGSTTTESQSSEQISEVSHPSPFPPPEGLRVQALAFPEPAAAASSQDVLPEPSSSPAPKPVQPKKQPARFALGGSCSSSEHSQSIENIKATSAAVGKKPMFQIGGSSGEDSLRSSGHSALPNTRISNLTAQALQHSESAVDSDTEAEYVDESAIDDDDSSDWEDSTEDSGKSSVDDKFFQRVESKANLASRPSLITLMLAQNERARTLGNQSSQSTPAIHRTRATPNGPSLGVSPNDSDEAPLMMKGIRHSALKPISEIPRSSAQPITTHATHVNFPAAFSPRTTRRNMLATELTESLRLNLVWERQQKKLGSKALLKRRHTSQDVANLKQYPQKACMKASEDAEAHSWNQYFSKEALNGYHSKGW</sequence>